<dbReference type="PANTHER" id="PTHR40469:SF2">
    <property type="entry name" value="GALACTOSE-BINDING DOMAIN-LIKE SUPERFAMILY PROTEIN"/>
    <property type="match status" value="1"/>
</dbReference>
<dbReference type="SMART" id="SM00458">
    <property type="entry name" value="RICIN"/>
    <property type="match status" value="1"/>
</dbReference>
<reference evidence="3 4" key="1">
    <citation type="submission" date="2021-01" db="EMBL/GenBank/DDBJ databases">
        <title>Whole genome shotgun sequence of Actinoplanes durhamensis NBRC 14914.</title>
        <authorList>
            <person name="Komaki H."/>
            <person name="Tamura T."/>
        </authorList>
    </citation>
    <scope>NUCLEOTIDE SEQUENCE [LARGE SCALE GENOMIC DNA]</scope>
    <source>
        <strain evidence="3 4">NBRC 14914</strain>
    </source>
</reference>
<dbReference type="EMBL" id="BOML01000057">
    <property type="protein sequence ID" value="GIE05614.1"/>
    <property type="molecule type" value="Genomic_DNA"/>
</dbReference>
<dbReference type="Gene3D" id="2.60.120.200">
    <property type="match status" value="1"/>
</dbReference>
<name>A0ABQ3Z733_9ACTN</name>
<organism evidence="3 4">
    <name type="scientific">Paractinoplanes durhamensis</name>
    <dbReference type="NCBI Taxonomy" id="113563"/>
    <lineage>
        <taxon>Bacteria</taxon>
        <taxon>Bacillati</taxon>
        <taxon>Actinomycetota</taxon>
        <taxon>Actinomycetes</taxon>
        <taxon>Micromonosporales</taxon>
        <taxon>Micromonosporaceae</taxon>
        <taxon>Paractinoplanes</taxon>
    </lineage>
</organism>
<protein>
    <recommendedName>
        <fullName evidence="2">GH16 domain-containing protein</fullName>
    </recommendedName>
</protein>
<accession>A0ABQ3Z733</accession>
<dbReference type="PANTHER" id="PTHR40469">
    <property type="entry name" value="SECRETED GLYCOSYL HYDROLASE"/>
    <property type="match status" value="1"/>
</dbReference>
<dbReference type="PROSITE" id="PS51762">
    <property type="entry name" value="GH16_2"/>
    <property type="match status" value="1"/>
</dbReference>
<dbReference type="SUPFAM" id="SSF50370">
    <property type="entry name" value="Ricin B-like lectins"/>
    <property type="match status" value="1"/>
</dbReference>
<dbReference type="InterPro" id="IPR035992">
    <property type="entry name" value="Ricin_B-like_lectins"/>
</dbReference>
<gene>
    <name evidence="3" type="ORF">Adu01nite_69640</name>
</gene>
<feature type="domain" description="GH16" evidence="2">
    <location>
        <begin position="23"/>
        <end position="276"/>
    </location>
</feature>
<dbReference type="CDD" id="cd00413">
    <property type="entry name" value="Glyco_hydrolase_16"/>
    <property type="match status" value="1"/>
</dbReference>
<feature type="signal peptide" evidence="1">
    <location>
        <begin position="1"/>
        <end position="35"/>
    </location>
</feature>
<dbReference type="InterPro" id="IPR013320">
    <property type="entry name" value="ConA-like_dom_sf"/>
</dbReference>
<dbReference type="Proteomes" id="UP000637628">
    <property type="component" value="Unassembled WGS sequence"/>
</dbReference>
<evidence type="ECO:0000313" key="3">
    <source>
        <dbReference type="EMBL" id="GIE05614.1"/>
    </source>
</evidence>
<dbReference type="PROSITE" id="PS50231">
    <property type="entry name" value="RICIN_B_LECTIN"/>
    <property type="match status" value="1"/>
</dbReference>
<dbReference type="Gene3D" id="2.80.10.50">
    <property type="match status" value="1"/>
</dbReference>
<comment type="caution">
    <text evidence="3">The sequence shown here is derived from an EMBL/GenBank/DDBJ whole genome shotgun (WGS) entry which is preliminary data.</text>
</comment>
<keyword evidence="4" id="KW-1185">Reference proteome</keyword>
<evidence type="ECO:0000313" key="4">
    <source>
        <dbReference type="Proteomes" id="UP000637628"/>
    </source>
</evidence>
<evidence type="ECO:0000259" key="2">
    <source>
        <dbReference type="PROSITE" id="PS51762"/>
    </source>
</evidence>
<dbReference type="SUPFAM" id="SSF49899">
    <property type="entry name" value="Concanavalin A-like lectins/glucanases"/>
    <property type="match status" value="1"/>
</dbReference>
<keyword evidence="1" id="KW-0732">Signal</keyword>
<dbReference type="InterPro" id="IPR000757">
    <property type="entry name" value="Beta-glucanase-like"/>
</dbReference>
<dbReference type="InterPro" id="IPR000772">
    <property type="entry name" value="Ricin_B_lectin"/>
</dbReference>
<feature type="chain" id="PRO_5046810728" description="GH16 domain-containing protein" evidence="1">
    <location>
        <begin position="36"/>
        <end position="447"/>
    </location>
</feature>
<evidence type="ECO:0000256" key="1">
    <source>
        <dbReference type="SAM" id="SignalP"/>
    </source>
</evidence>
<proteinExistence type="predicted"/>
<dbReference type="Pfam" id="PF00652">
    <property type="entry name" value="Ricin_B_lectin"/>
    <property type="match status" value="1"/>
</dbReference>
<dbReference type="RefSeq" id="WP_239132921.1">
    <property type="nucleotide sequence ID" value="NZ_BAAATX010000009.1"/>
</dbReference>
<sequence length="447" mass="47336">MRLTPARKIAIAGTVAIAAAALTGLGIVTAPSSSAATACGVLFDDFNYASRTDAALGGRGWSIRTDSGGPGVSGARWLADNVSFPTVDGQKVAQLKAVTDGTAAGTSHAEFSQRNRRFFEGTYLARIKFADAPASGSDGDHVNQTFYTISPLAAPMDPTYSEMDFSEYLPNGGWGEAGPINYQTTWYTYVADPWYADNQHSQQARSINGWHDVMATVAGGHVKYYIDGALVGDHSGKVYPRQNMSIDFNQWFIDLAGHAGGTGTSTYLQSVDYLYHAKKQVLTPAQATAAINGYRSAGTTFTDNVVAANDCDGGTPPPADGATMLQSNFSGRCIDIPTAQATAGALLQTWDCNDTDAQKWSFPVDGTLRAMRKCMDPAGGALANGTRIQLADCNGNAVQRFTLTAARTLVNVSSGRCVDIKDWVGSNGAALQLWDCAATANQIWGQL</sequence>